<evidence type="ECO:0000256" key="1">
    <source>
        <dbReference type="SAM" id="MobiDB-lite"/>
    </source>
</evidence>
<feature type="domain" description="PGG" evidence="3">
    <location>
        <begin position="496"/>
        <end position="608"/>
    </location>
</feature>
<organism evidence="4 5">
    <name type="scientific">Cucumis melo var. makuwa</name>
    <name type="common">Oriental melon</name>
    <dbReference type="NCBI Taxonomy" id="1194695"/>
    <lineage>
        <taxon>Eukaryota</taxon>
        <taxon>Viridiplantae</taxon>
        <taxon>Streptophyta</taxon>
        <taxon>Embryophyta</taxon>
        <taxon>Tracheophyta</taxon>
        <taxon>Spermatophyta</taxon>
        <taxon>Magnoliopsida</taxon>
        <taxon>eudicotyledons</taxon>
        <taxon>Gunneridae</taxon>
        <taxon>Pentapetalae</taxon>
        <taxon>rosids</taxon>
        <taxon>fabids</taxon>
        <taxon>Cucurbitales</taxon>
        <taxon>Cucurbitaceae</taxon>
        <taxon>Benincaseae</taxon>
        <taxon>Cucumis</taxon>
    </lineage>
</organism>
<dbReference type="SUPFAM" id="SSF48403">
    <property type="entry name" value="Ankyrin repeat"/>
    <property type="match status" value="2"/>
</dbReference>
<protein>
    <submittedName>
        <fullName evidence="4">Ankyrin repeat-containing protein</fullName>
    </submittedName>
</protein>
<dbReference type="Pfam" id="PF12796">
    <property type="entry name" value="Ank_2"/>
    <property type="match status" value="2"/>
</dbReference>
<evidence type="ECO:0000259" key="3">
    <source>
        <dbReference type="Pfam" id="PF13962"/>
    </source>
</evidence>
<feature type="transmembrane region" description="Helical" evidence="2">
    <location>
        <begin position="542"/>
        <end position="565"/>
    </location>
</feature>
<keyword evidence="2" id="KW-0472">Membrane</keyword>
<dbReference type="InterPro" id="IPR026961">
    <property type="entry name" value="PGG_dom"/>
</dbReference>
<dbReference type="Gene3D" id="1.25.40.20">
    <property type="entry name" value="Ankyrin repeat-containing domain"/>
    <property type="match status" value="3"/>
</dbReference>
<feature type="compositionally biased region" description="Low complexity" evidence="1">
    <location>
        <begin position="16"/>
        <end position="25"/>
    </location>
</feature>
<comment type="caution">
    <text evidence="4">The sequence shown here is derived from an EMBL/GenBank/DDBJ whole genome shotgun (WGS) entry which is preliminary data.</text>
</comment>
<dbReference type="OrthoDB" id="1921232at2759"/>
<gene>
    <name evidence="4" type="ORF">E6C27_scaffold80G002320</name>
</gene>
<dbReference type="GO" id="GO:0016020">
    <property type="term" value="C:membrane"/>
    <property type="evidence" value="ECO:0007669"/>
    <property type="project" value="TreeGrafter"/>
</dbReference>
<proteinExistence type="predicted"/>
<feature type="transmembrane region" description="Helical" evidence="2">
    <location>
        <begin position="1166"/>
        <end position="1186"/>
    </location>
</feature>
<dbReference type="SMART" id="SM00248">
    <property type="entry name" value="ANK"/>
    <property type="match status" value="10"/>
</dbReference>
<dbReference type="EMBL" id="SSTE01008544">
    <property type="protein sequence ID" value="KAA0055387.1"/>
    <property type="molecule type" value="Genomic_DNA"/>
</dbReference>
<dbReference type="InterPro" id="IPR002110">
    <property type="entry name" value="Ankyrin_rpt"/>
</dbReference>
<feature type="domain" description="PGG" evidence="3">
    <location>
        <begin position="1160"/>
        <end position="1272"/>
    </location>
</feature>
<dbReference type="Pfam" id="PF13962">
    <property type="entry name" value="PGG"/>
    <property type="match status" value="2"/>
</dbReference>
<dbReference type="PANTHER" id="PTHR24177">
    <property type="entry name" value="CASKIN"/>
    <property type="match status" value="1"/>
</dbReference>
<reference evidence="4 5" key="1">
    <citation type="submission" date="2019-08" db="EMBL/GenBank/DDBJ databases">
        <title>Draft genome sequences of two oriental melons (Cucumis melo L. var makuwa).</title>
        <authorList>
            <person name="Kwon S.-Y."/>
        </authorList>
    </citation>
    <scope>NUCLEOTIDE SEQUENCE [LARGE SCALE GENOMIC DNA]</scope>
    <source>
        <strain evidence="5">cv. SW 3</strain>
        <tissue evidence="4">Leaf</tissue>
    </source>
</reference>
<name>A0A5A7ULD5_CUCMM</name>
<feature type="transmembrane region" description="Helical" evidence="2">
    <location>
        <begin position="1206"/>
        <end position="1229"/>
    </location>
</feature>
<accession>A0A5A7ULD5</accession>
<dbReference type="PANTHER" id="PTHR24177:SF292">
    <property type="entry name" value="ANKYRIN REPEAT FAMILY PROTEIN-RELATED"/>
    <property type="match status" value="1"/>
</dbReference>
<feature type="transmembrane region" description="Helical" evidence="2">
    <location>
        <begin position="585"/>
        <end position="610"/>
    </location>
</feature>
<feature type="transmembrane region" description="Helical" evidence="2">
    <location>
        <begin position="502"/>
        <end position="522"/>
    </location>
</feature>
<sequence>MRKSKSFPSIPIQSGLSLTTTTTTSSHHEQVEIVVEGQPIIPPPSTAADDSQFPPTAADQLTLCNTTEPDSQTINGAVADNPDLKAKAPSFGSIIYHEVRKSLLHQAALGGNWVMVEKLLKNQELWGTFSVIDSITRDKENLLHISAGSKHSGFVEKLMEKMSSDEVTLKNKHGNTALCFAATSGVVRNAELMVKKNSDLPLIHGFENRTPLFMAISCKRREMASYLLQVTDINKFNIQEQVELLIATIHSNFYDMSLKIFEENSNLAIVEDEKNNNELALLVLARKSSAIGGRNTFNIWKKCINNHCFKGIYSKDMMKKLARKLVKQLWLAAFQKNFPRDDNFIKLSTRLLHDAAKAGNVEFIVLLIESNPDIVWEEDDDGKTIFHIAVENRLENVFNLIHHISGVKDFSTKYKTLKGNYNILHLAAKLAASNHLNKVSGAALQMQRELLWFKEVEKIVLPSQLEAKCDTDDVSIKLTPRELFTKEHAHLRRKGEEWMKNTANSCMLVATLIATVVFAAAFTVPGGGDNSTGTPIHRREVWFTVFVMSDAAGLITSSSSILMFLSMLTSRYAEDDFLHSLPLRLLFGLTMLFFSIVCMVVAFTATFFLLYHEAKIGVPITIAAMAIIPIGCCALQFKLWIDTFHNTFLSRFLFKPRQRKFLSSYSILLLPINFMEQHRVEVVVEHNLISPPSYTADDAKSEPTSAAHLSNCTTPEISRTIASDYELDSDTMEKNRVETSRRLLLYKSALKGDWKRAEFVLNDYPHYVRCAITRNKETVLHVAAGAKQSVFVEELVSRMTRNDMALRDKYGNTALCFAATSRIVKIAKLMVEKNHELPLIRTFREGTPLLIAVSYKSRDMISYLLSVTDLSQLTAQERIELLIATIHSDFHDLSLWILKLYPELAVMKDTKNNNETALHVLARKPSAMDSTKQLQNWKMRINSWRSFNSKLFISPWELIDEILASLILPSNSNKDVTKTLAHQLVEFLWRYVVYELPQKEMLEFIRHPTSLLNDAAGAGNVEFLIVLIREYPDILWGDDDDEDDSKSIFHVAVENRLENVFNLINEIGKLNEFSTKYRTFKGKYSILHLAGNLAAPNHLNRVSGAALQMQREMLWFKEVEKIVLPSQLEVKSNDPDPSIPKLTPRQLFTEKHKRLRKEGEEWMKNTANSCMLVATLISTVVFAAAFTVPGGNDDNTGTPIFQNKFWFAMFVVSDAIALFSSSTSILMFLSILTSRYAEEDFLHSLPSKLLFGLASLFISIVFMAIAFSSTFFLIYHNANISIPTMVTAMAIIPITCFCLLQFTLWIDIFHNTYSSRFLFNPNNPRKLF</sequence>
<keyword evidence="2" id="KW-0812">Transmembrane</keyword>
<feature type="transmembrane region" description="Helical" evidence="2">
    <location>
        <begin position="1280"/>
        <end position="1306"/>
    </location>
</feature>
<dbReference type="Proteomes" id="UP000321393">
    <property type="component" value="Unassembled WGS sequence"/>
</dbReference>
<dbReference type="STRING" id="1194695.A0A5A7ULD5"/>
<evidence type="ECO:0000313" key="4">
    <source>
        <dbReference type="EMBL" id="KAA0055387.1"/>
    </source>
</evidence>
<keyword evidence="2" id="KW-1133">Transmembrane helix</keyword>
<feature type="transmembrane region" description="Helical" evidence="2">
    <location>
        <begin position="616"/>
        <end position="641"/>
    </location>
</feature>
<feature type="region of interest" description="Disordered" evidence="1">
    <location>
        <begin position="1"/>
        <end position="25"/>
    </location>
</feature>
<evidence type="ECO:0000256" key="2">
    <source>
        <dbReference type="SAM" id="Phobius"/>
    </source>
</evidence>
<feature type="transmembrane region" description="Helical" evidence="2">
    <location>
        <begin position="1249"/>
        <end position="1274"/>
    </location>
</feature>
<dbReference type="InterPro" id="IPR036770">
    <property type="entry name" value="Ankyrin_rpt-contain_sf"/>
</dbReference>
<evidence type="ECO:0000313" key="5">
    <source>
        <dbReference type="Proteomes" id="UP000321393"/>
    </source>
</evidence>